<dbReference type="AlphaFoldDB" id="A0A432XSV5"/>
<evidence type="ECO:0000256" key="2">
    <source>
        <dbReference type="ARBA" id="ARBA00022729"/>
    </source>
</evidence>
<keyword evidence="6" id="KW-1185">Reference proteome</keyword>
<dbReference type="Gene3D" id="2.60.40.1220">
    <property type="match status" value="4"/>
</dbReference>
<feature type="compositionally biased region" description="Polar residues" evidence="3">
    <location>
        <begin position="280"/>
        <end position="295"/>
    </location>
</feature>
<accession>A0A432XSV5</accession>
<dbReference type="OrthoDB" id="2082707at2"/>
<dbReference type="Proteomes" id="UP000287198">
    <property type="component" value="Unassembled WGS sequence"/>
</dbReference>
<evidence type="ECO:0000313" key="5">
    <source>
        <dbReference type="EMBL" id="RUO51807.1"/>
    </source>
</evidence>
<feature type="domain" description="SbsA Ig-like" evidence="4">
    <location>
        <begin position="278"/>
        <end position="397"/>
    </location>
</feature>
<evidence type="ECO:0000256" key="1">
    <source>
        <dbReference type="ARBA" id="ARBA00005445"/>
    </source>
</evidence>
<feature type="domain" description="SbsA Ig-like" evidence="4">
    <location>
        <begin position="402"/>
        <end position="521"/>
    </location>
</feature>
<gene>
    <name evidence="5" type="ORF">CWI69_09130</name>
</gene>
<dbReference type="InterPro" id="IPR021884">
    <property type="entry name" value="Ice-bd_prot"/>
</dbReference>
<organism evidence="5 6">
    <name type="scientific">Pseudidiomarina halophila</name>
    <dbReference type="NCBI Taxonomy" id="1449799"/>
    <lineage>
        <taxon>Bacteria</taxon>
        <taxon>Pseudomonadati</taxon>
        <taxon>Pseudomonadota</taxon>
        <taxon>Gammaproteobacteria</taxon>
        <taxon>Alteromonadales</taxon>
        <taxon>Idiomarinaceae</taxon>
        <taxon>Pseudidiomarina</taxon>
    </lineage>
</organism>
<evidence type="ECO:0000259" key="4">
    <source>
        <dbReference type="Pfam" id="PF13205"/>
    </source>
</evidence>
<evidence type="ECO:0000256" key="3">
    <source>
        <dbReference type="SAM" id="MobiDB-lite"/>
    </source>
</evidence>
<feature type="domain" description="SbsA Ig-like" evidence="4">
    <location>
        <begin position="529"/>
        <end position="645"/>
    </location>
</feature>
<keyword evidence="2" id="KW-0732">Signal</keyword>
<reference evidence="6" key="1">
    <citation type="journal article" date="2018" name="Front. Microbiol.">
        <title>Genome-Based Analysis Reveals the Taxonomy and Diversity of the Family Idiomarinaceae.</title>
        <authorList>
            <person name="Liu Y."/>
            <person name="Lai Q."/>
            <person name="Shao Z."/>
        </authorList>
    </citation>
    <scope>NUCLEOTIDE SEQUENCE [LARGE SCALE GENOMIC DNA]</scope>
    <source>
        <strain evidence="6">BH195</strain>
    </source>
</reference>
<name>A0A432XSV5_9GAMM</name>
<feature type="region of interest" description="Disordered" evidence="3">
    <location>
        <begin position="280"/>
        <end position="300"/>
    </location>
</feature>
<dbReference type="Pfam" id="PF11999">
    <property type="entry name" value="Ice_binding"/>
    <property type="match status" value="1"/>
</dbReference>
<comment type="caution">
    <text evidence="5">The sequence shown here is derived from an EMBL/GenBank/DDBJ whole genome shotgun (WGS) entry which is preliminary data.</text>
</comment>
<sequence>MSSNSSRFSMIRNWLALILVSTFLAACGDGGRDPILGNEGNVALSPTVTAVTPLNNATDVMVSGASITAQFSVPVDPLTTSDFTLTCAGACTSPIGTVSMNDAGTVATFTPTNPAVLNPSTLYTATIHDAQSQEHGLALKSPYTWSFTTGLSPDTTRPQVVATDPVTTTPGPTTGVAIATEVSAEFSEAMQASTISSSSFTLSCESPCVAPSGTVSYDAESMTATFLPAQDLEWETTYTATVNDTVTDLAGNRLAGNQGAATVASDYIWQFTTVMEPDTTRPQVTLTQPDTSSPRPTEDVPVNTSILAVFSEDMAAATFSETTFTLTCETPCIAPVGTISYDADSKTAVFMPAQDLEWETLYTATISQTVTDLAGNELAGNQGPATEASDYVWQFVTGLTPDTTRPRVTLTEPVTTNPGPTPNVPVNTSISAIFSEVMLPTTIDGASFTLTCETPCVSPVGEVSYVVASRSAVFTPDQNLEEGTTYTATLLSSITDVAGNELAGNQGPVADASDYVWTFTTVAPVAMNNISVTSTDPMNAGMLEVCPNASVNASFEIPSGSRLDPTTVNNMTFLLVEDANPMNSVLAESIEVDVDTGTVVTLIPKDQLPEDVTYRATLVAGADGVKDLMVPGNEMLEDYVWTFTTVPAVESCLEPVNLQSAAPFGTFGGTAGVTNEGLLTIINGDLGTTGASTLVTGFVSEPGCEYTITTLNEGQVNGKIYTAPPPPTVACPQDGTAVTEAIAIQARLDAEEAYIALTPANMPGGQNPGNENLGGLTLAPGIYQAQSGAFRIQGGDLTLDAQGNQNAVWVFQMATTLTVGGPGADFPQSVILTNGAQAKNIFWQVGSAATINAAGGGTMKGTIIAQDGVSISTAGNVNIVTLDGRALSLGASVTVVNTVINVPAE</sequence>
<dbReference type="PROSITE" id="PS51257">
    <property type="entry name" value="PROKAR_LIPOPROTEIN"/>
    <property type="match status" value="1"/>
</dbReference>
<proteinExistence type="inferred from homology"/>
<dbReference type="InterPro" id="IPR014755">
    <property type="entry name" value="Cu-Rt/internalin_Ig-like"/>
</dbReference>
<dbReference type="InterPro" id="IPR032812">
    <property type="entry name" value="SbsA_Ig"/>
</dbReference>
<feature type="domain" description="SbsA Ig-like" evidence="4">
    <location>
        <begin position="46"/>
        <end position="149"/>
    </location>
</feature>
<protein>
    <recommendedName>
        <fullName evidence="4">SbsA Ig-like domain-containing protein</fullName>
    </recommendedName>
</protein>
<feature type="domain" description="SbsA Ig-like" evidence="4">
    <location>
        <begin position="154"/>
        <end position="273"/>
    </location>
</feature>
<dbReference type="Pfam" id="PF13205">
    <property type="entry name" value="Big_5"/>
    <property type="match status" value="5"/>
</dbReference>
<comment type="similarity">
    <text evidence="1">Belongs to the ice-binding protein family.</text>
</comment>
<evidence type="ECO:0000313" key="6">
    <source>
        <dbReference type="Proteomes" id="UP000287198"/>
    </source>
</evidence>
<dbReference type="EMBL" id="PIPW01000003">
    <property type="protein sequence ID" value="RUO51807.1"/>
    <property type="molecule type" value="Genomic_DNA"/>
</dbReference>